<keyword evidence="11" id="KW-0539">Nucleus</keyword>
<reference evidence="15 16" key="1">
    <citation type="submission" date="2020-12" db="EMBL/GenBank/DDBJ databases">
        <title>Metabolic potential, ecology and presence of endohyphal bacteria is reflected in genomic diversity of Mucoromycotina.</title>
        <authorList>
            <person name="Muszewska A."/>
            <person name="Okrasinska A."/>
            <person name="Steczkiewicz K."/>
            <person name="Drgas O."/>
            <person name="Orlowska M."/>
            <person name="Perlinska-Lenart U."/>
            <person name="Aleksandrzak-Piekarczyk T."/>
            <person name="Szatraj K."/>
            <person name="Zielenkiewicz U."/>
            <person name="Pilsyk S."/>
            <person name="Malc E."/>
            <person name="Mieczkowski P."/>
            <person name="Kruszewska J.S."/>
            <person name="Biernat P."/>
            <person name="Pawlowska J."/>
        </authorList>
    </citation>
    <scope>NUCLEOTIDE SEQUENCE [LARGE SCALE GENOMIC DNA]</scope>
    <source>
        <strain evidence="15 16">CBS 142.35</strain>
    </source>
</reference>
<comment type="catalytic activity">
    <reaction evidence="12">
        <text>L-arginyl-[protein] + 2 S-adenosyl-L-methionine = N(omega),N(omega)-dimethyl-L-arginyl-[protein] + 2 S-adenosyl-L-homocysteine + 2 H(+)</text>
        <dbReference type="Rhea" id="RHEA:48096"/>
        <dbReference type="Rhea" id="RHEA-COMP:10532"/>
        <dbReference type="Rhea" id="RHEA-COMP:11991"/>
        <dbReference type="ChEBI" id="CHEBI:15378"/>
        <dbReference type="ChEBI" id="CHEBI:29965"/>
        <dbReference type="ChEBI" id="CHEBI:57856"/>
        <dbReference type="ChEBI" id="CHEBI:59789"/>
        <dbReference type="ChEBI" id="CHEBI:61897"/>
        <dbReference type="EC" id="2.1.1.319"/>
    </reaction>
</comment>
<feature type="domain" description="Protein arginine N-methyltransferase" evidence="14">
    <location>
        <begin position="166"/>
        <end position="338"/>
    </location>
</feature>
<comment type="caution">
    <text evidence="15">The sequence shown here is derived from an EMBL/GenBank/DDBJ whole genome shotgun (WGS) entry which is preliminary data.</text>
</comment>
<evidence type="ECO:0000256" key="13">
    <source>
        <dbReference type="PROSITE-ProRule" id="PRU01015"/>
    </source>
</evidence>
<dbReference type="Pfam" id="PF06325">
    <property type="entry name" value="PrmA"/>
    <property type="match status" value="1"/>
</dbReference>
<dbReference type="SUPFAM" id="SSF53335">
    <property type="entry name" value="S-adenosyl-L-methionine-dependent methyltransferases"/>
    <property type="match status" value="1"/>
</dbReference>
<sequence length="459" mass="52068">MSNNDDTKNPSVEHRDPQYFGYYAQLQHQQNMLQDNVRTSTYRSAILLNGPGCFQNKTVMDVGAGSGILSYFAVQAGASQVYAVEASGMAKKMKKLVEAPNTNAFLKGKVEVINAKIEDPDLPIPKVDTIISEPIGVLLFHERMLESYIYARDHYLKPGGALFPSKGNIYLAPFTDATLWSETMAKARFWEQHNFYGINLTSLYKDARDEMFGMPVVGHFDHRNLITTPTVLDTYPVDFSSVTLPELLDITMPFKWSAGYTGLMHGVAGWFDLIFAPPPYDEESKTKNDPNLLNTTIEMSTGPAAERTHWQQVRFLFKEPLAVNATQTIRGWMRAVVNDMRSYTIFVEVVVGDDTLLSDPNEMDTKTFGQEEEKDKNEPLRRRACWELHEQTYNYNYTPGLVSDHKPEYSCLYEPENAIDQRVDQQPSSSLALPSQQQVIDITTPEVNNVMENYENFVN</sequence>
<evidence type="ECO:0000259" key="14">
    <source>
        <dbReference type="Pfam" id="PF22528"/>
    </source>
</evidence>
<dbReference type="GO" id="GO:0005737">
    <property type="term" value="C:cytoplasm"/>
    <property type="evidence" value="ECO:0007669"/>
    <property type="project" value="UniProtKB-SubCell"/>
</dbReference>
<dbReference type="Gene3D" id="3.40.50.150">
    <property type="entry name" value="Vaccinia Virus protein VP39"/>
    <property type="match status" value="1"/>
</dbReference>
<keyword evidence="16" id="KW-1185">Reference proteome</keyword>
<dbReference type="AlphaFoldDB" id="A0A8H7RZH7"/>
<dbReference type="PANTHER" id="PTHR11006:SF10">
    <property type="entry name" value="HISTONE-ARGININE METHYLTRANSFERASE CARMER-RELATED"/>
    <property type="match status" value="1"/>
</dbReference>
<evidence type="ECO:0000313" key="16">
    <source>
        <dbReference type="Proteomes" id="UP000646827"/>
    </source>
</evidence>
<evidence type="ECO:0000256" key="5">
    <source>
        <dbReference type="ARBA" id="ARBA00022603"/>
    </source>
</evidence>
<dbReference type="InterPro" id="IPR029063">
    <property type="entry name" value="SAM-dependent_MTases_sf"/>
</dbReference>
<comment type="subcellular location">
    <subcellularLocation>
        <location evidence="2">Cytoplasm</location>
    </subcellularLocation>
    <subcellularLocation>
        <location evidence="1">Nucleus</location>
    </subcellularLocation>
</comment>
<organism evidence="15 16">
    <name type="scientific">Circinella minor</name>
    <dbReference type="NCBI Taxonomy" id="1195481"/>
    <lineage>
        <taxon>Eukaryota</taxon>
        <taxon>Fungi</taxon>
        <taxon>Fungi incertae sedis</taxon>
        <taxon>Mucoromycota</taxon>
        <taxon>Mucoromycotina</taxon>
        <taxon>Mucoromycetes</taxon>
        <taxon>Mucorales</taxon>
        <taxon>Lichtheimiaceae</taxon>
        <taxon>Circinella</taxon>
    </lineage>
</organism>
<evidence type="ECO:0000256" key="11">
    <source>
        <dbReference type="ARBA" id="ARBA00023242"/>
    </source>
</evidence>
<evidence type="ECO:0000256" key="2">
    <source>
        <dbReference type="ARBA" id="ARBA00004496"/>
    </source>
</evidence>
<evidence type="ECO:0000256" key="6">
    <source>
        <dbReference type="ARBA" id="ARBA00022679"/>
    </source>
</evidence>
<evidence type="ECO:0000256" key="1">
    <source>
        <dbReference type="ARBA" id="ARBA00004123"/>
    </source>
</evidence>
<keyword evidence="5 13" id="KW-0489">Methyltransferase</keyword>
<evidence type="ECO:0000256" key="3">
    <source>
        <dbReference type="ARBA" id="ARBA00011925"/>
    </source>
</evidence>
<dbReference type="GO" id="GO:0005634">
    <property type="term" value="C:nucleus"/>
    <property type="evidence" value="ECO:0007669"/>
    <property type="project" value="UniProtKB-SubCell"/>
</dbReference>
<dbReference type="Proteomes" id="UP000646827">
    <property type="component" value="Unassembled WGS sequence"/>
</dbReference>
<dbReference type="GO" id="GO:0032259">
    <property type="term" value="P:methylation"/>
    <property type="evidence" value="ECO:0007669"/>
    <property type="project" value="UniProtKB-KW"/>
</dbReference>
<gene>
    <name evidence="15" type="ORF">INT45_003953</name>
</gene>
<dbReference type="InterPro" id="IPR025799">
    <property type="entry name" value="Arg_MeTrfase"/>
</dbReference>
<keyword evidence="10" id="KW-0804">Transcription</keyword>
<accession>A0A8H7RZH7</accession>
<evidence type="ECO:0000256" key="7">
    <source>
        <dbReference type="ARBA" id="ARBA00022691"/>
    </source>
</evidence>
<dbReference type="Gene3D" id="2.70.160.11">
    <property type="entry name" value="Hnrnp arginine n-methyltransferase1"/>
    <property type="match status" value="1"/>
</dbReference>
<evidence type="ECO:0000256" key="8">
    <source>
        <dbReference type="ARBA" id="ARBA00022853"/>
    </source>
</evidence>
<dbReference type="OrthoDB" id="7848332at2759"/>
<keyword evidence="6 13" id="KW-0808">Transferase</keyword>
<evidence type="ECO:0000256" key="12">
    <source>
        <dbReference type="ARBA" id="ARBA00049086"/>
    </source>
</evidence>
<protein>
    <recommendedName>
        <fullName evidence="3">type I protein arginine methyltransferase</fullName>
        <ecNumber evidence="3">2.1.1.319</ecNumber>
    </recommendedName>
</protein>
<keyword evidence="8" id="KW-0156">Chromatin regulator</keyword>
<evidence type="ECO:0000313" key="15">
    <source>
        <dbReference type="EMBL" id="KAG2218686.1"/>
    </source>
</evidence>
<dbReference type="GO" id="GO:0035242">
    <property type="term" value="F:protein-arginine omega-N asymmetric methyltransferase activity"/>
    <property type="evidence" value="ECO:0007669"/>
    <property type="project" value="UniProtKB-EC"/>
</dbReference>
<keyword evidence="7 13" id="KW-0949">S-adenosyl-L-methionine</keyword>
<dbReference type="PROSITE" id="PS51678">
    <property type="entry name" value="SAM_MT_PRMT"/>
    <property type="match status" value="1"/>
</dbReference>
<evidence type="ECO:0000256" key="4">
    <source>
        <dbReference type="ARBA" id="ARBA00022490"/>
    </source>
</evidence>
<dbReference type="InterPro" id="IPR055135">
    <property type="entry name" value="PRMT_dom"/>
</dbReference>
<dbReference type="EMBL" id="JAEPRB010000215">
    <property type="protein sequence ID" value="KAG2218686.1"/>
    <property type="molecule type" value="Genomic_DNA"/>
</dbReference>
<keyword evidence="9" id="KW-0805">Transcription regulation</keyword>
<dbReference type="Pfam" id="PF22528">
    <property type="entry name" value="PRMT_C"/>
    <property type="match status" value="1"/>
</dbReference>
<proteinExistence type="predicted"/>
<dbReference type="PANTHER" id="PTHR11006">
    <property type="entry name" value="PROTEIN ARGININE N-METHYLTRANSFERASE"/>
    <property type="match status" value="1"/>
</dbReference>
<dbReference type="CDD" id="cd02440">
    <property type="entry name" value="AdoMet_MTases"/>
    <property type="match status" value="1"/>
</dbReference>
<dbReference type="GO" id="GO:0070611">
    <property type="term" value="F:histone H3R2 methyltransferase activity"/>
    <property type="evidence" value="ECO:0007669"/>
    <property type="project" value="TreeGrafter"/>
</dbReference>
<evidence type="ECO:0000256" key="9">
    <source>
        <dbReference type="ARBA" id="ARBA00023015"/>
    </source>
</evidence>
<keyword evidence="4" id="KW-0963">Cytoplasm</keyword>
<evidence type="ECO:0000256" key="10">
    <source>
        <dbReference type="ARBA" id="ARBA00023163"/>
    </source>
</evidence>
<name>A0A8H7RZH7_9FUNG</name>
<dbReference type="EC" id="2.1.1.319" evidence="3"/>